<feature type="coiled-coil region" evidence="1">
    <location>
        <begin position="254"/>
        <end position="340"/>
    </location>
</feature>
<protein>
    <submittedName>
        <fullName evidence="2">Uncharacterized protein</fullName>
    </submittedName>
</protein>
<reference evidence="2" key="1">
    <citation type="journal article" date="2014" name="Front. Microbiol.">
        <title>High frequency of phylogenetically diverse reductive dehalogenase-homologous genes in deep subseafloor sedimentary metagenomes.</title>
        <authorList>
            <person name="Kawai M."/>
            <person name="Futagami T."/>
            <person name="Toyoda A."/>
            <person name="Takaki Y."/>
            <person name="Nishi S."/>
            <person name="Hori S."/>
            <person name="Arai W."/>
            <person name="Tsubouchi T."/>
            <person name="Morono Y."/>
            <person name="Uchiyama I."/>
            <person name="Ito T."/>
            <person name="Fujiyama A."/>
            <person name="Inagaki F."/>
            <person name="Takami H."/>
        </authorList>
    </citation>
    <scope>NUCLEOTIDE SEQUENCE</scope>
    <source>
        <strain evidence="2">Expedition CK06-06</strain>
    </source>
</reference>
<organism evidence="2">
    <name type="scientific">marine sediment metagenome</name>
    <dbReference type="NCBI Taxonomy" id="412755"/>
    <lineage>
        <taxon>unclassified sequences</taxon>
        <taxon>metagenomes</taxon>
        <taxon>ecological metagenomes</taxon>
    </lineage>
</organism>
<evidence type="ECO:0000313" key="2">
    <source>
        <dbReference type="EMBL" id="GAF72559.1"/>
    </source>
</evidence>
<comment type="caution">
    <text evidence="2">The sequence shown here is derived from an EMBL/GenBank/DDBJ whole genome shotgun (WGS) entry which is preliminary data.</text>
</comment>
<accession>X0RUQ2</accession>
<name>X0RUQ2_9ZZZZ</name>
<gene>
    <name evidence="2" type="ORF">S01H1_00409</name>
</gene>
<evidence type="ECO:0000256" key="1">
    <source>
        <dbReference type="SAM" id="Coils"/>
    </source>
</evidence>
<sequence>AEVAPLFSEAGDVIDELAESLGLTGSGFVDFLKKFNFVTVSIKQAVFIIKVLVENIIFLVNVVKTGIDFVKQFANAAFDFAMSFEFVNDIITKGINTFNLLLSVFSDAPKLLNGFLAAVKETFTQFSKITKQSLTGTKDLILSLFTFDVTKIKEAFSKSIPVIEGSGTEIAKAFKRGFDSVDVITVDPKKIEDVKKIEKKVETKEASAVSKESLKKDKDLQDKALSERLEAINKAAAEEKLLLTTQANESILTKEELDKKLIDLEIKKQQEIIQVKKDAAKETVDNEQTVQDILLSEKEKASKEELAKQKADAKESEKIKKAEEKEKLRIEKESIEARKERANDPLAQAGFDGLQANIENEAVLAGVVAFRSSLQNGDDLQTALSNGTKAVAGAKLFEIASKGFHDGGYTGEGSEYAVAGVVHKGEHVITKSQTDKYGLKGLSANQLDTAIDTGYFRQFEDTNNELSNQMQVNKQIVVNNNNDVLVSAINELPKKMPKTDFSFYGKDLQQRTKTGNVSKTKTFRGVR</sequence>
<dbReference type="EMBL" id="BARS01000142">
    <property type="protein sequence ID" value="GAF72559.1"/>
    <property type="molecule type" value="Genomic_DNA"/>
</dbReference>
<keyword evidence="1" id="KW-0175">Coiled coil</keyword>
<feature type="non-terminal residue" evidence="2">
    <location>
        <position position="1"/>
    </location>
</feature>
<proteinExistence type="predicted"/>
<dbReference type="AlphaFoldDB" id="X0RUQ2"/>